<accession>A0AAW1R7I5</accession>
<sequence length="313" mass="33196">MDTTRFKAYIEATSDTYFKSPIMLRGKKFGKLLDDSETGVLADSSARADTFAATSPTATADAGRPPSAWKLPQALALPSLRAQQVPTSGDSAMDMSQPLSSSSPSSAATADTDLDPQAVALAASSEQVSPCESWDIFEPRLDDSLAADADLATALHMSRNGPELAPLKRLTGNQLLAILARGMPMRKKWLTDASAEAAAASKTSRHMRCLVADGIAYLRYHHQGLNGLMNKAEVSAVLARLEAPSGPWSRAKNLLVYTSNGLLALEAPDATAYAIWVCGLNTAFAAIQPKRARTLLSGPALSVPRQQQLTIVA</sequence>
<organism evidence="2 3">
    <name type="scientific">[Myrmecia] bisecta</name>
    <dbReference type="NCBI Taxonomy" id="41462"/>
    <lineage>
        <taxon>Eukaryota</taxon>
        <taxon>Viridiplantae</taxon>
        <taxon>Chlorophyta</taxon>
        <taxon>core chlorophytes</taxon>
        <taxon>Trebouxiophyceae</taxon>
        <taxon>Trebouxiales</taxon>
        <taxon>Trebouxiaceae</taxon>
        <taxon>Myrmecia</taxon>
    </lineage>
</organism>
<feature type="region of interest" description="Disordered" evidence="1">
    <location>
        <begin position="81"/>
        <end position="110"/>
    </location>
</feature>
<evidence type="ECO:0008006" key="4">
    <source>
        <dbReference type="Google" id="ProtNLM"/>
    </source>
</evidence>
<feature type="compositionally biased region" description="Polar residues" evidence="1">
    <location>
        <begin position="81"/>
        <end position="90"/>
    </location>
</feature>
<evidence type="ECO:0000256" key="1">
    <source>
        <dbReference type="SAM" id="MobiDB-lite"/>
    </source>
</evidence>
<name>A0AAW1R7I5_9CHLO</name>
<dbReference type="AlphaFoldDB" id="A0AAW1R7I5"/>
<comment type="caution">
    <text evidence="2">The sequence shown here is derived from an EMBL/GenBank/DDBJ whole genome shotgun (WGS) entry which is preliminary data.</text>
</comment>
<keyword evidence="3" id="KW-1185">Reference proteome</keyword>
<dbReference type="Proteomes" id="UP001489004">
    <property type="component" value="Unassembled WGS sequence"/>
</dbReference>
<reference evidence="2 3" key="1">
    <citation type="journal article" date="2024" name="Nat. Commun.">
        <title>Phylogenomics reveals the evolutionary origins of lichenization in chlorophyte algae.</title>
        <authorList>
            <person name="Puginier C."/>
            <person name="Libourel C."/>
            <person name="Otte J."/>
            <person name="Skaloud P."/>
            <person name="Haon M."/>
            <person name="Grisel S."/>
            <person name="Petersen M."/>
            <person name="Berrin J.G."/>
            <person name="Delaux P.M."/>
            <person name="Dal Grande F."/>
            <person name="Keller J."/>
        </authorList>
    </citation>
    <scope>NUCLEOTIDE SEQUENCE [LARGE SCALE GENOMIC DNA]</scope>
    <source>
        <strain evidence="2 3">SAG 2043</strain>
    </source>
</reference>
<feature type="compositionally biased region" description="Low complexity" evidence="1">
    <location>
        <begin position="91"/>
        <end position="110"/>
    </location>
</feature>
<evidence type="ECO:0000313" key="3">
    <source>
        <dbReference type="Proteomes" id="UP001489004"/>
    </source>
</evidence>
<evidence type="ECO:0000313" key="2">
    <source>
        <dbReference type="EMBL" id="KAK9829762.1"/>
    </source>
</evidence>
<proteinExistence type="predicted"/>
<protein>
    <recommendedName>
        <fullName evidence="4">PH domain-containing protein</fullName>
    </recommendedName>
</protein>
<gene>
    <name evidence="2" type="ORF">WJX72_007749</name>
</gene>
<dbReference type="EMBL" id="JALJOR010000001">
    <property type="protein sequence ID" value="KAK9829762.1"/>
    <property type="molecule type" value="Genomic_DNA"/>
</dbReference>